<accession>C1HD32</accession>
<reference evidence="2 3" key="1">
    <citation type="journal article" date="2011" name="PLoS Genet.">
        <title>Comparative genomic analysis of human fungal pathogens causing paracoccidioidomycosis.</title>
        <authorList>
            <person name="Desjardins C.A."/>
            <person name="Champion M.D."/>
            <person name="Holder J.W."/>
            <person name="Muszewska A."/>
            <person name="Goldberg J."/>
            <person name="Bailao A.M."/>
            <person name="Brigido M.M."/>
            <person name="Ferreira M.E."/>
            <person name="Garcia A.M."/>
            <person name="Grynberg M."/>
            <person name="Gujja S."/>
            <person name="Heiman D.I."/>
            <person name="Henn M.R."/>
            <person name="Kodira C.D."/>
            <person name="Leon-Narvaez H."/>
            <person name="Longo L.V."/>
            <person name="Ma L.J."/>
            <person name="Malavazi I."/>
            <person name="Matsuo A.L."/>
            <person name="Morais F.V."/>
            <person name="Pereira M."/>
            <person name="Rodriguez-Brito S."/>
            <person name="Sakthikumar S."/>
            <person name="Salem-Izacc S.M."/>
            <person name="Sykes S.M."/>
            <person name="Teixeira M.M."/>
            <person name="Vallejo M.C."/>
            <person name="Walter M.E."/>
            <person name="Yandava C."/>
            <person name="Young S."/>
            <person name="Zeng Q."/>
            <person name="Zucker J."/>
            <person name="Felipe M.S."/>
            <person name="Goldman G.H."/>
            <person name="Haas B.J."/>
            <person name="McEwen J.G."/>
            <person name="Nino-Vega G."/>
            <person name="Puccia R."/>
            <person name="San-Blas G."/>
            <person name="Soares C.M."/>
            <person name="Birren B.W."/>
            <person name="Cuomo C.A."/>
        </authorList>
    </citation>
    <scope>NUCLEOTIDE SEQUENCE [LARGE SCALE GENOMIC DNA]</scope>
    <source>
        <strain evidence="3">ATCC MYA-826 / Pb01</strain>
    </source>
</reference>
<dbReference type="KEGG" id="pbl:PAAG_08673"/>
<dbReference type="AlphaFoldDB" id="C1HD32"/>
<keyword evidence="1" id="KW-0472">Membrane</keyword>
<organism evidence="2 3">
    <name type="scientific">Paracoccidioides lutzii (strain ATCC MYA-826 / Pb01)</name>
    <name type="common">Paracoccidioides brasiliensis</name>
    <dbReference type="NCBI Taxonomy" id="502779"/>
    <lineage>
        <taxon>Eukaryota</taxon>
        <taxon>Fungi</taxon>
        <taxon>Dikarya</taxon>
        <taxon>Ascomycota</taxon>
        <taxon>Pezizomycotina</taxon>
        <taxon>Eurotiomycetes</taxon>
        <taxon>Eurotiomycetidae</taxon>
        <taxon>Onygenales</taxon>
        <taxon>Ajellomycetaceae</taxon>
        <taxon>Paracoccidioides</taxon>
    </lineage>
</organism>
<dbReference type="HOGENOM" id="CLU_1190220_0_0_1"/>
<dbReference type="OMA" id="HGDHEPI"/>
<dbReference type="eggNOG" id="ENOG502T50R">
    <property type="taxonomic scope" value="Eukaryota"/>
</dbReference>
<keyword evidence="3" id="KW-1185">Reference proteome</keyword>
<keyword evidence="1" id="KW-1133">Transmembrane helix</keyword>
<keyword evidence="1" id="KW-0812">Transmembrane</keyword>
<proteinExistence type="predicted"/>
<evidence type="ECO:0000313" key="2">
    <source>
        <dbReference type="EMBL" id="EEH39404.1"/>
    </source>
</evidence>
<feature type="transmembrane region" description="Helical" evidence="1">
    <location>
        <begin position="12"/>
        <end position="35"/>
    </location>
</feature>
<sequence>MAPTNKAQHTPALHAISSHLFILIAISLLISIVLIKRFSKPRLQGLPSGDTKQKASHPNLVEKHIKVNKHDESITPHPPASTTLPYRRTEHLGTNDCLSTDQAPKLKSPSKISAQLSTSDCAQIQLQYQHGDHEPIALSPPPPLSLDLDLQRAMTGNSQAPSQVTMPAPHWQTEGSAHFGDDTPSNHSHPFGSLVMQIPAVDFPQIQRETVQFLPRAGPDKRQAWRRRVLECN</sequence>
<dbReference type="EMBL" id="KN294033">
    <property type="protein sequence ID" value="EEH39404.1"/>
    <property type="molecule type" value="Genomic_DNA"/>
</dbReference>
<dbReference type="Proteomes" id="UP000002059">
    <property type="component" value="Partially assembled WGS sequence"/>
</dbReference>
<dbReference type="OrthoDB" id="4180166at2759"/>
<dbReference type="GeneID" id="9092617"/>
<evidence type="ECO:0000313" key="3">
    <source>
        <dbReference type="Proteomes" id="UP000002059"/>
    </source>
</evidence>
<name>C1HD32_PARBA</name>
<gene>
    <name evidence="2" type="ORF">PAAG_08673</name>
</gene>
<dbReference type="VEuPathDB" id="FungiDB:PAAG_08673"/>
<protein>
    <submittedName>
        <fullName evidence="2">Uncharacterized protein</fullName>
    </submittedName>
</protein>
<evidence type="ECO:0000256" key="1">
    <source>
        <dbReference type="SAM" id="Phobius"/>
    </source>
</evidence>
<dbReference type="RefSeq" id="XP_002789416.1">
    <property type="nucleotide sequence ID" value="XM_002789370.1"/>
</dbReference>